<protein>
    <submittedName>
        <fullName evidence="1">Uncharacterized protein</fullName>
    </submittedName>
</protein>
<dbReference type="AlphaFoldDB" id="A0A841FWT6"/>
<gene>
    <name evidence="1" type="ORF">HNR73_005685</name>
</gene>
<dbReference type="Proteomes" id="UP000548476">
    <property type="component" value="Unassembled WGS sequence"/>
</dbReference>
<dbReference type="RefSeq" id="WP_184790609.1">
    <property type="nucleotide sequence ID" value="NZ_BONT01000053.1"/>
</dbReference>
<organism evidence="1 2">
    <name type="scientific">Phytomonospora endophytica</name>
    <dbReference type="NCBI Taxonomy" id="714109"/>
    <lineage>
        <taxon>Bacteria</taxon>
        <taxon>Bacillati</taxon>
        <taxon>Actinomycetota</taxon>
        <taxon>Actinomycetes</taxon>
        <taxon>Micromonosporales</taxon>
        <taxon>Micromonosporaceae</taxon>
        <taxon>Phytomonospora</taxon>
    </lineage>
</organism>
<dbReference type="EMBL" id="JACHGT010000013">
    <property type="protein sequence ID" value="MBB6037807.1"/>
    <property type="molecule type" value="Genomic_DNA"/>
</dbReference>
<name>A0A841FWT6_9ACTN</name>
<proteinExistence type="predicted"/>
<evidence type="ECO:0000313" key="2">
    <source>
        <dbReference type="Proteomes" id="UP000548476"/>
    </source>
</evidence>
<comment type="caution">
    <text evidence="1">The sequence shown here is derived from an EMBL/GenBank/DDBJ whole genome shotgun (WGS) entry which is preliminary data.</text>
</comment>
<sequence>MDYALHVHLSPPDGRARLTALECEGAHRLLREGLERFLADGQAPPGALEISVEPYVTHIDVRLPAGSLAAAESSLQRGVALTLERSRLLTDWRVTGCEVTLDPELFGDDAPFADEDDEDFEAEQYPAYVTDGPASRLRAEAAKVTAFGPEFFGAGTDPEDAAIVAGALIRSAELFIDILCEDLALLVRAGRRPVDVSQLYILSLLPPRYRHRYDLEFARSFLAAAMKATDRLAAPEWTPPGSLAEALALSLIIESSEEAIRPLDTVDFADLRPLLATLRFRLLSDLDHETLYEVPEGHDGDPVFAHLRLSNGVRDWFAPRGAGTVHPYRQQPDAYVPHDHDAECAPPEDEVRRVLTEKVGVDPERLSDVLNLAAIGLTDAMWTHGPVMRWFAQRRLTDGELLRTTMHTAHHVREALHGWRAELGLSRTAGTARLARLAPEASRFVSRIGCWLTDPERLLSTGERLGALAGADHDEAVDHAASVLGGFLRQVEELGLARTLLTTAMQSGLTRYHWWGAPGWPEQVDRIIALVGDPGRREWGPDGRLTSGLPPRPSLLDSEVTRVALLHRPWTLGPEAAEWCARAAHLADPEFGA</sequence>
<reference evidence="1 2" key="1">
    <citation type="submission" date="2020-08" db="EMBL/GenBank/DDBJ databases">
        <title>Genomic Encyclopedia of Type Strains, Phase IV (KMG-IV): sequencing the most valuable type-strain genomes for metagenomic binning, comparative biology and taxonomic classification.</title>
        <authorList>
            <person name="Goeker M."/>
        </authorList>
    </citation>
    <scope>NUCLEOTIDE SEQUENCE [LARGE SCALE GENOMIC DNA]</scope>
    <source>
        <strain evidence="1 2">YIM 65646</strain>
    </source>
</reference>
<keyword evidence="2" id="KW-1185">Reference proteome</keyword>
<accession>A0A841FWT6</accession>
<evidence type="ECO:0000313" key="1">
    <source>
        <dbReference type="EMBL" id="MBB6037807.1"/>
    </source>
</evidence>